<gene>
    <name evidence="4" type="ORF">METZ01_LOCUS372346</name>
</gene>
<dbReference type="Gene3D" id="1.25.40.10">
    <property type="entry name" value="Tetratricopeptide repeat domain"/>
    <property type="match status" value="3"/>
</dbReference>
<evidence type="ECO:0000256" key="3">
    <source>
        <dbReference type="SAM" id="MobiDB-lite"/>
    </source>
</evidence>
<dbReference type="Pfam" id="PF07719">
    <property type="entry name" value="TPR_2"/>
    <property type="match status" value="1"/>
</dbReference>
<dbReference type="Pfam" id="PF13432">
    <property type="entry name" value="TPR_16"/>
    <property type="match status" value="1"/>
</dbReference>
<dbReference type="PANTHER" id="PTHR44943:SF8">
    <property type="entry name" value="TPR REPEAT-CONTAINING PROTEIN MJ0263"/>
    <property type="match status" value="1"/>
</dbReference>
<feature type="compositionally biased region" description="Basic residues" evidence="3">
    <location>
        <begin position="1"/>
        <end position="12"/>
    </location>
</feature>
<accession>A0A382TCJ3</accession>
<evidence type="ECO:0000256" key="1">
    <source>
        <dbReference type="ARBA" id="ARBA00022737"/>
    </source>
</evidence>
<dbReference type="EMBL" id="UINC01135383">
    <property type="protein sequence ID" value="SVD19492.1"/>
    <property type="molecule type" value="Genomic_DNA"/>
</dbReference>
<proteinExistence type="predicted"/>
<sequence length="267" mass="30292">MNRSERRRKKKTGEKASNLSLTQGKNSHPDEHAVPNLQVIDLAVQHYRTGHLHRAENICQQILKTDPNHPEALNLLAVISSSKNKHEIALELVAKAISIKPDYEEAHNNLGTFMRKLERLDEAIISFKKAIELAPDFAVAHNNLGSALNEIGKKDEAANHLHRALTINPNYTDAHSNLGAVLKDLGRFEEAILNYDRVNTRYSRAKTLECLFALERYEDFYESLKNMINVDNNDIRAAAISAFASQQLCRTDPHPFCKNPMDFIRVY</sequence>
<evidence type="ECO:0000256" key="2">
    <source>
        <dbReference type="ARBA" id="ARBA00022803"/>
    </source>
</evidence>
<dbReference type="PROSITE" id="PS50293">
    <property type="entry name" value="TPR_REGION"/>
    <property type="match status" value="2"/>
</dbReference>
<dbReference type="InterPro" id="IPR011990">
    <property type="entry name" value="TPR-like_helical_dom_sf"/>
</dbReference>
<reference evidence="4" key="1">
    <citation type="submission" date="2018-05" db="EMBL/GenBank/DDBJ databases">
        <authorList>
            <person name="Lanie J.A."/>
            <person name="Ng W.-L."/>
            <person name="Kazmierczak K.M."/>
            <person name="Andrzejewski T.M."/>
            <person name="Davidsen T.M."/>
            <person name="Wayne K.J."/>
            <person name="Tettelin H."/>
            <person name="Glass J.I."/>
            <person name="Rusch D."/>
            <person name="Podicherti R."/>
            <person name="Tsui H.-C.T."/>
            <person name="Winkler M.E."/>
        </authorList>
    </citation>
    <scope>NUCLEOTIDE SEQUENCE</scope>
</reference>
<keyword evidence="1" id="KW-0677">Repeat</keyword>
<dbReference type="SUPFAM" id="SSF48452">
    <property type="entry name" value="TPR-like"/>
    <property type="match status" value="1"/>
</dbReference>
<dbReference type="InterPro" id="IPR019734">
    <property type="entry name" value="TPR_rpt"/>
</dbReference>
<dbReference type="SMART" id="SM00028">
    <property type="entry name" value="TPR"/>
    <property type="match status" value="5"/>
</dbReference>
<protein>
    <submittedName>
        <fullName evidence="4">Uncharacterized protein</fullName>
    </submittedName>
</protein>
<dbReference type="InterPro" id="IPR013105">
    <property type="entry name" value="TPR_2"/>
</dbReference>
<evidence type="ECO:0000313" key="4">
    <source>
        <dbReference type="EMBL" id="SVD19492.1"/>
    </source>
</evidence>
<dbReference type="PANTHER" id="PTHR44943">
    <property type="entry name" value="CELLULOSE SYNTHASE OPERON PROTEIN C"/>
    <property type="match status" value="1"/>
</dbReference>
<feature type="compositionally biased region" description="Polar residues" evidence="3">
    <location>
        <begin position="15"/>
        <end position="26"/>
    </location>
</feature>
<dbReference type="Pfam" id="PF13414">
    <property type="entry name" value="TPR_11"/>
    <property type="match status" value="1"/>
</dbReference>
<dbReference type="PROSITE" id="PS50005">
    <property type="entry name" value="TPR"/>
    <property type="match status" value="3"/>
</dbReference>
<keyword evidence="2" id="KW-0802">TPR repeat</keyword>
<organism evidence="4">
    <name type="scientific">marine metagenome</name>
    <dbReference type="NCBI Taxonomy" id="408172"/>
    <lineage>
        <taxon>unclassified sequences</taxon>
        <taxon>metagenomes</taxon>
        <taxon>ecological metagenomes</taxon>
    </lineage>
</organism>
<dbReference type="InterPro" id="IPR051685">
    <property type="entry name" value="Ycf3/AcsC/BcsC/TPR_MFPF"/>
</dbReference>
<name>A0A382TCJ3_9ZZZZ</name>
<dbReference type="AlphaFoldDB" id="A0A382TCJ3"/>
<feature type="non-terminal residue" evidence="4">
    <location>
        <position position="267"/>
    </location>
</feature>
<feature type="region of interest" description="Disordered" evidence="3">
    <location>
        <begin position="1"/>
        <end position="32"/>
    </location>
</feature>